<evidence type="ECO:0000256" key="3">
    <source>
        <dbReference type="ARBA" id="ARBA00005411"/>
    </source>
</evidence>
<evidence type="ECO:0000256" key="11">
    <source>
        <dbReference type="PIRNR" id="PIRNR037219"/>
    </source>
</evidence>
<evidence type="ECO:0000256" key="6">
    <source>
        <dbReference type="ARBA" id="ARBA00022617"/>
    </source>
</evidence>
<keyword evidence="6 11" id="KW-0349">Heme</keyword>
<proteinExistence type="inferred from homology"/>
<dbReference type="RefSeq" id="WP_147667148.1">
    <property type="nucleotide sequence ID" value="NZ_VDUW01000005.1"/>
</dbReference>
<dbReference type="InterPro" id="IPR004030">
    <property type="entry name" value="NOS_N"/>
</dbReference>
<dbReference type="AlphaFoldDB" id="A0A5C8NSP3"/>
<dbReference type="GO" id="GO:0004517">
    <property type="term" value="F:nitric-oxide synthase activity"/>
    <property type="evidence" value="ECO:0007669"/>
    <property type="project" value="InterPro"/>
</dbReference>
<keyword evidence="15" id="KW-1185">Reference proteome</keyword>
<evidence type="ECO:0000313" key="15">
    <source>
        <dbReference type="Proteomes" id="UP000321574"/>
    </source>
</evidence>
<dbReference type="InterPro" id="IPR044944">
    <property type="entry name" value="NOS_dom_3"/>
</dbReference>
<keyword evidence="9 11" id="KW-0408">Iron</keyword>
<accession>A0A5C8NSP3</accession>
<dbReference type="PIRSF" id="PIRSF037219">
    <property type="entry name" value="NOS_oxygenase"/>
    <property type="match status" value="1"/>
</dbReference>
<feature type="domain" description="Nitric oxide synthase (NOS)" evidence="13">
    <location>
        <begin position="3"/>
        <end position="361"/>
    </location>
</feature>
<keyword evidence="8 11" id="KW-0560">Oxidoreductase</keyword>
<gene>
    <name evidence="14" type="ORF">FHP05_08690</name>
</gene>
<name>A0A5C8NSP3_9BACI</name>
<comment type="caution">
    <text evidence="14">The sequence shown here is derived from an EMBL/GenBank/DDBJ whole genome shotgun (WGS) entry which is preliminary data.</text>
</comment>
<organism evidence="14 15">
    <name type="scientific">Cerasibacillus terrae</name>
    <dbReference type="NCBI Taxonomy" id="2498845"/>
    <lineage>
        <taxon>Bacteria</taxon>
        <taxon>Bacillati</taxon>
        <taxon>Bacillota</taxon>
        <taxon>Bacilli</taxon>
        <taxon>Bacillales</taxon>
        <taxon>Bacillaceae</taxon>
        <taxon>Cerasibacillus</taxon>
    </lineage>
</organism>
<evidence type="ECO:0000256" key="4">
    <source>
        <dbReference type="ARBA" id="ARBA00012735"/>
    </source>
</evidence>
<evidence type="ECO:0000256" key="10">
    <source>
        <dbReference type="ARBA" id="ARBA00048713"/>
    </source>
</evidence>
<dbReference type="Gene3D" id="3.90.340.10">
    <property type="entry name" value="Nitric Oxide Synthase, Chain A, domain 1"/>
    <property type="match status" value="1"/>
</dbReference>
<dbReference type="Pfam" id="PF02898">
    <property type="entry name" value="NO_synthase"/>
    <property type="match status" value="1"/>
</dbReference>
<comment type="function">
    <text evidence="2 11">Catalyzes the production of nitric oxide.</text>
</comment>
<dbReference type="EC" id="1.14.14.47" evidence="4 11"/>
<evidence type="ECO:0000256" key="7">
    <source>
        <dbReference type="ARBA" id="ARBA00022723"/>
    </source>
</evidence>
<evidence type="ECO:0000256" key="5">
    <source>
        <dbReference type="ARBA" id="ARBA00018859"/>
    </source>
</evidence>
<dbReference type="Gene3D" id="3.90.1230.10">
    <property type="entry name" value="Nitric Oxide Synthase, Chain A, domain 3"/>
    <property type="match status" value="1"/>
</dbReference>
<dbReference type="OrthoDB" id="3398374at2"/>
<comment type="subunit">
    <text evidence="11">Homodimer.</text>
</comment>
<protein>
    <recommendedName>
        <fullName evidence="5 11">Nitric oxide synthase oxygenase</fullName>
        <ecNumber evidence="4 11">1.14.14.47</ecNumber>
    </recommendedName>
</protein>
<keyword evidence="7 11" id="KW-0479">Metal-binding</keyword>
<evidence type="ECO:0000259" key="13">
    <source>
        <dbReference type="Pfam" id="PF02898"/>
    </source>
</evidence>
<evidence type="ECO:0000256" key="8">
    <source>
        <dbReference type="ARBA" id="ARBA00023002"/>
    </source>
</evidence>
<evidence type="ECO:0000256" key="9">
    <source>
        <dbReference type="ARBA" id="ARBA00023004"/>
    </source>
</evidence>
<dbReference type="InterPro" id="IPR044940">
    <property type="entry name" value="NOS_dom_2"/>
</dbReference>
<comment type="cofactor">
    <cofactor evidence="1 11 12">
        <name>heme</name>
        <dbReference type="ChEBI" id="CHEBI:30413"/>
    </cofactor>
</comment>
<evidence type="ECO:0000256" key="2">
    <source>
        <dbReference type="ARBA" id="ARBA00002642"/>
    </source>
</evidence>
<dbReference type="InterPro" id="IPR044943">
    <property type="entry name" value="NOS_dom_1"/>
</dbReference>
<dbReference type="InterPro" id="IPR036119">
    <property type="entry name" value="NOS_N_sf"/>
</dbReference>
<evidence type="ECO:0000256" key="12">
    <source>
        <dbReference type="PIRSR" id="PIRSR037219-1"/>
    </source>
</evidence>
<dbReference type="Gene3D" id="3.90.440.10">
    <property type="entry name" value="Nitric Oxide Synthase,Heme Domain,Chain A domain 2"/>
    <property type="match status" value="1"/>
</dbReference>
<dbReference type="SUPFAM" id="SSF56512">
    <property type="entry name" value="Nitric oxide (NO) synthase oxygenase domain"/>
    <property type="match status" value="1"/>
</dbReference>
<dbReference type="PANTHER" id="PTHR43410">
    <property type="entry name" value="NITRIC OXIDE SYNTHASE OXYGENASE"/>
    <property type="match status" value="1"/>
</dbReference>
<reference evidence="14 15" key="1">
    <citation type="submission" date="2019-06" db="EMBL/GenBank/DDBJ databases">
        <title>Cerasibacillus sp. nov., isolated from maize field.</title>
        <authorList>
            <person name="Lin S.-Y."/>
            <person name="Tsai C.-F."/>
            <person name="Young C.-C."/>
        </authorList>
    </citation>
    <scope>NUCLEOTIDE SEQUENCE [LARGE SCALE GENOMIC DNA]</scope>
    <source>
        <strain evidence="14 15">CC-CFT480</strain>
    </source>
</reference>
<dbReference type="GO" id="GO:0020037">
    <property type="term" value="F:heme binding"/>
    <property type="evidence" value="ECO:0007669"/>
    <property type="project" value="InterPro"/>
</dbReference>
<feature type="binding site" description="axial binding residue" evidence="12">
    <location>
        <position position="66"/>
    </location>
    <ligand>
        <name>heme</name>
        <dbReference type="ChEBI" id="CHEBI:30413"/>
    </ligand>
    <ligandPart>
        <name>Fe</name>
        <dbReference type="ChEBI" id="CHEBI:18248"/>
    </ligandPart>
</feature>
<dbReference type="InterPro" id="IPR017142">
    <property type="entry name" value="Nitric_oxide_synthase_Oase-su"/>
</dbReference>
<sequence>MDKTKLTQEADKFIVSLYKELGKTKAQTDARREKVKHDIEMHGYYEHTFEEISYGAKIAWRNSNHCIGRLFWDKLEVIDARHIETSDEVFKYLFQHIRIATNNGKIKPLITIFKPKIRGIRKIKIWNHQLLRYAGYETDHGVVGDPDSVNFTKFCMELGWKGEGTSFDILPLVVQIDDDTPEYREIPKNLIYEVRIQHDEYDIFGNKEVKWYAVPIISDMRLEIGGLDYIAAPFNGWYMGTEIGARNLADESRYNLLPTIAKQLDLNTSHNRSLWKDQALVALNQAVLDSYKKHGVTLVDHHTASQQFQLFETKETKAGREVTGKWSWLIPPVSPATTHMFFKPYDNTILTPNYFYQKEDYPLKDSSRK</sequence>
<dbReference type="GO" id="GO:0006809">
    <property type="term" value="P:nitric oxide biosynthetic process"/>
    <property type="evidence" value="ECO:0007669"/>
    <property type="project" value="InterPro"/>
</dbReference>
<dbReference type="Proteomes" id="UP000321574">
    <property type="component" value="Unassembled WGS sequence"/>
</dbReference>
<evidence type="ECO:0000256" key="1">
    <source>
        <dbReference type="ARBA" id="ARBA00001971"/>
    </source>
</evidence>
<dbReference type="EMBL" id="VDUW01000005">
    <property type="protein sequence ID" value="TXL64394.1"/>
    <property type="molecule type" value="Genomic_DNA"/>
</dbReference>
<dbReference type="PANTHER" id="PTHR43410:SF1">
    <property type="entry name" value="NITRIC OXIDE SYNTHASE"/>
    <property type="match status" value="1"/>
</dbReference>
<comment type="miscellaneous">
    <text evidence="11">This protein is similar to the oxygenase domain of eukaryotic nitric oxide synthases but lacks the reductase domain which, in eukaryotes, is responsible for transfer of electrons to the ferric heme during nitric oxide synthesis.</text>
</comment>
<comment type="similarity">
    <text evidence="3 11">Belongs to the NOS family. Bacterial NOS oxygenase subfamily.</text>
</comment>
<evidence type="ECO:0000313" key="14">
    <source>
        <dbReference type="EMBL" id="TXL64394.1"/>
    </source>
</evidence>
<dbReference type="InterPro" id="IPR050607">
    <property type="entry name" value="NOS"/>
</dbReference>
<comment type="catalytic activity">
    <reaction evidence="10">
        <text>3 reduced [flavodoxin] + 2 L-arginine + 4 O2 = 3 oxidized [flavodoxin] + 2 L-citrulline + 2 nitric oxide + 4 H2O + 5 H(+)</text>
        <dbReference type="Rhea" id="RHEA:52324"/>
        <dbReference type="Rhea" id="RHEA-COMP:10622"/>
        <dbReference type="Rhea" id="RHEA-COMP:10623"/>
        <dbReference type="ChEBI" id="CHEBI:15377"/>
        <dbReference type="ChEBI" id="CHEBI:15378"/>
        <dbReference type="ChEBI" id="CHEBI:15379"/>
        <dbReference type="ChEBI" id="CHEBI:16480"/>
        <dbReference type="ChEBI" id="CHEBI:32682"/>
        <dbReference type="ChEBI" id="CHEBI:57618"/>
        <dbReference type="ChEBI" id="CHEBI:57743"/>
        <dbReference type="ChEBI" id="CHEBI:58210"/>
        <dbReference type="EC" id="1.14.14.47"/>
    </reaction>
</comment>
<dbReference type="GO" id="GO:0046872">
    <property type="term" value="F:metal ion binding"/>
    <property type="evidence" value="ECO:0007669"/>
    <property type="project" value="UniProtKB-KW"/>
</dbReference>